<dbReference type="Proteomes" id="UP000538929">
    <property type="component" value="Unassembled WGS sequence"/>
</dbReference>
<sequence>MVAADRGDTLISRLIHRAHAEPGWFLGAAACALVEADRARPGTADRLTALPGLVVLPLDPVAVPAVARGRDWADAHTEWAALPVPERPDGAVVATVRPEVWRGRPVRVLDLGRGDLRARPADPGDRAL</sequence>
<dbReference type="RefSeq" id="WP_182608056.1">
    <property type="nucleotide sequence ID" value="NZ_VKHT01001101.1"/>
</dbReference>
<gene>
    <name evidence="1" type="ORF">FNQ90_22270</name>
</gene>
<accession>A0A7W3TH74</accession>
<name>A0A7W3TH74_9ACTN</name>
<evidence type="ECO:0000313" key="2">
    <source>
        <dbReference type="Proteomes" id="UP000538929"/>
    </source>
</evidence>
<keyword evidence="2" id="KW-1185">Reference proteome</keyword>
<protein>
    <submittedName>
        <fullName evidence="1">Uncharacterized protein</fullName>
    </submittedName>
</protein>
<reference evidence="2" key="1">
    <citation type="submission" date="2019-10" db="EMBL/GenBank/DDBJ databases">
        <title>Streptomyces sp. nov., a novel actinobacterium isolated from alkaline environment.</title>
        <authorList>
            <person name="Golinska P."/>
        </authorList>
    </citation>
    <scope>NUCLEOTIDE SEQUENCE [LARGE SCALE GENOMIC DNA]</scope>
    <source>
        <strain evidence="2">DSM 42118</strain>
    </source>
</reference>
<dbReference type="EMBL" id="VKHT01001101">
    <property type="protein sequence ID" value="MBB0246768.1"/>
    <property type="molecule type" value="Genomic_DNA"/>
</dbReference>
<organism evidence="1 2">
    <name type="scientific">Streptomyces alkaliphilus</name>
    <dbReference type="NCBI Taxonomy" id="1472722"/>
    <lineage>
        <taxon>Bacteria</taxon>
        <taxon>Bacillati</taxon>
        <taxon>Actinomycetota</taxon>
        <taxon>Actinomycetes</taxon>
        <taxon>Kitasatosporales</taxon>
        <taxon>Streptomycetaceae</taxon>
        <taxon>Streptomyces</taxon>
    </lineage>
</organism>
<evidence type="ECO:0000313" key="1">
    <source>
        <dbReference type="EMBL" id="MBB0246768.1"/>
    </source>
</evidence>
<proteinExistence type="predicted"/>
<dbReference type="AlphaFoldDB" id="A0A7W3TH74"/>
<comment type="caution">
    <text evidence="1">The sequence shown here is derived from an EMBL/GenBank/DDBJ whole genome shotgun (WGS) entry which is preliminary data.</text>
</comment>